<proteinExistence type="inferred from homology"/>
<keyword evidence="3" id="KW-0808">Transferase</keyword>
<reference evidence="8" key="1">
    <citation type="journal article" date="2023" name="Mol. Phylogenet. Evol.">
        <title>Genome-scale phylogeny and comparative genomics of the fungal order Sordariales.</title>
        <authorList>
            <person name="Hensen N."/>
            <person name="Bonometti L."/>
            <person name="Westerberg I."/>
            <person name="Brannstrom I.O."/>
            <person name="Guillou S."/>
            <person name="Cros-Aarteil S."/>
            <person name="Calhoun S."/>
            <person name="Haridas S."/>
            <person name="Kuo A."/>
            <person name="Mondo S."/>
            <person name="Pangilinan J."/>
            <person name="Riley R."/>
            <person name="LaButti K."/>
            <person name="Andreopoulos B."/>
            <person name="Lipzen A."/>
            <person name="Chen C."/>
            <person name="Yan M."/>
            <person name="Daum C."/>
            <person name="Ng V."/>
            <person name="Clum A."/>
            <person name="Steindorff A."/>
            <person name="Ohm R.A."/>
            <person name="Martin F."/>
            <person name="Silar P."/>
            <person name="Natvig D.O."/>
            <person name="Lalanne C."/>
            <person name="Gautier V."/>
            <person name="Ament-Velasquez S.L."/>
            <person name="Kruys A."/>
            <person name="Hutchinson M.I."/>
            <person name="Powell A.J."/>
            <person name="Barry K."/>
            <person name="Miller A.N."/>
            <person name="Grigoriev I.V."/>
            <person name="Debuchy R."/>
            <person name="Gladieux P."/>
            <person name="Hiltunen Thoren M."/>
            <person name="Johannesson H."/>
        </authorList>
    </citation>
    <scope>NUCLEOTIDE SEQUENCE</scope>
    <source>
        <strain evidence="8">PSN293</strain>
    </source>
</reference>
<keyword evidence="4 7" id="KW-0812">Transmembrane</keyword>
<evidence type="ECO:0000313" key="8">
    <source>
        <dbReference type="EMBL" id="KAK4210801.1"/>
    </source>
</evidence>
<keyword evidence="9" id="KW-1185">Reference proteome</keyword>
<dbReference type="InterPro" id="IPR029044">
    <property type="entry name" value="Nucleotide-diphossugar_trans"/>
</dbReference>
<sequence length="360" mass="41690">MRPSIRISAILWGTILLVALWCFATRLWTFRRIFFTHSGIAVTQREAYDLYHNGSWSQTNRTQYIPKIIHQVFHNWDDPNNETLPADWDDVRKTCIDLNPGFEYRLWTAKTSRALIAQQYPFFLKTYDAYPHAIQRVDAARYFILLHYGGIYLDLDNGCKTDLSPLLYFPTWTCDPGRGALSNNILASAPNHPFWMYLTQKLLEYDVDWVFPYVTISWASGQWFESAVWEAYHDLLPSASSSKGKTTLEGNGDDGGQLYRILMDDREGADEWVFFTQERGGSWINWDNRMFLWIGDHLGVFILMVGATVGIAAWVGLRISRRMKLRDGMMAKERRTSLSRSGFGFGYGYERLDSRRGSDT</sequence>
<evidence type="ECO:0000256" key="3">
    <source>
        <dbReference type="ARBA" id="ARBA00022679"/>
    </source>
</evidence>
<dbReference type="AlphaFoldDB" id="A0AAN7B2X6"/>
<name>A0AAN7B2X6_9PEZI</name>
<dbReference type="InterPro" id="IPR007577">
    <property type="entry name" value="GlycoTrfase_DXD_sugar-bd_CS"/>
</dbReference>
<evidence type="ECO:0000256" key="2">
    <source>
        <dbReference type="ARBA" id="ARBA00009003"/>
    </source>
</evidence>
<gene>
    <name evidence="8" type="ORF">QBC37DRAFT_291662</name>
</gene>
<dbReference type="GO" id="GO:0051999">
    <property type="term" value="P:mannosyl-inositol phosphorylceramide biosynthetic process"/>
    <property type="evidence" value="ECO:0007669"/>
    <property type="project" value="TreeGrafter"/>
</dbReference>
<keyword evidence="6 7" id="KW-0472">Membrane</keyword>
<dbReference type="InterPro" id="IPR051706">
    <property type="entry name" value="Glycosyltransferase_domain"/>
</dbReference>
<comment type="subcellular location">
    <subcellularLocation>
        <location evidence="1">Membrane</location>
    </subcellularLocation>
</comment>
<dbReference type="Gene3D" id="3.90.550.20">
    <property type="match status" value="1"/>
</dbReference>
<comment type="similarity">
    <text evidence="2">Belongs to the glycosyltransferase 32 family.</text>
</comment>
<evidence type="ECO:0000256" key="4">
    <source>
        <dbReference type="ARBA" id="ARBA00022692"/>
    </source>
</evidence>
<reference evidence="8" key="2">
    <citation type="submission" date="2023-05" db="EMBL/GenBank/DDBJ databases">
        <authorList>
            <consortium name="Lawrence Berkeley National Laboratory"/>
            <person name="Steindorff A."/>
            <person name="Hensen N."/>
            <person name="Bonometti L."/>
            <person name="Westerberg I."/>
            <person name="Brannstrom I.O."/>
            <person name="Guillou S."/>
            <person name="Cros-Aarteil S."/>
            <person name="Calhoun S."/>
            <person name="Haridas S."/>
            <person name="Kuo A."/>
            <person name="Mondo S."/>
            <person name="Pangilinan J."/>
            <person name="Riley R."/>
            <person name="Labutti K."/>
            <person name="Andreopoulos B."/>
            <person name="Lipzen A."/>
            <person name="Chen C."/>
            <person name="Yanf M."/>
            <person name="Daum C."/>
            <person name="Ng V."/>
            <person name="Clum A."/>
            <person name="Ohm R."/>
            <person name="Martin F."/>
            <person name="Silar P."/>
            <person name="Natvig D."/>
            <person name="Lalanne C."/>
            <person name="Gautier V."/>
            <person name="Ament-Velasquez S.L."/>
            <person name="Kruys A."/>
            <person name="Hutchinson M.I."/>
            <person name="Powell A.J."/>
            <person name="Barry K."/>
            <person name="Miller A.N."/>
            <person name="Grigoriev I.V."/>
            <person name="Debuchy R."/>
            <person name="Gladieux P."/>
            <person name="Thoren M.H."/>
            <person name="Johannesson H."/>
        </authorList>
    </citation>
    <scope>NUCLEOTIDE SEQUENCE</scope>
    <source>
        <strain evidence="8">PSN293</strain>
    </source>
</reference>
<keyword evidence="5 7" id="KW-1133">Transmembrane helix</keyword>
<dbReference type="PANTHER" id="PTHR32385:SF20">
    <property type="entry name" value="MANNOSYL PHOSPHORYLINOSITOL CERAMIDE SYNTHASE CSH1-RELATED"/>
    <property type="match status" value="1"/>
</dbReference>
<accession>A0AAN7B2X6</accession>
<evidence type="ECO:0000313" key="9">
    <source>
        <dbReference type="Proteomes" id="UP001301769"/>
    </source>
</evidence>
<evidence type="ECO:0000256" key="5">
    <source>
        <dbReference type="ARBA" id="ARBA00022989"/>
    </source>
</evidence>
<comment type="caution">
    <text evidence="8">The sequence shown here is derived from an EMBL/GenBank/DDBJ whole genome shotgun (WGS) entry which is preliminary data.</text>
</comment>
<dbReference type="GO" id="GO:0016020">
    <property type="term" value="C:membrane"/>
    <property type="evidence" value="ECO:0007669"/>
    <property type="project" value="UniProtKB-SubCell"/>
</dbReference>
<evidence type="ECO:0000256" key="7">
    <source>
        <dbReference type="SAM" id="Phobius"/>
    </source>
</evidence>
<dbReference type="EMBL" id="MU858165">
    <property type="protein sequence ID" value="KAK4210801.1"/>
    <property type="molecule type" value="Genomic_DNA"/>
</dbReference>
<dbReference type="Proteomes" id="UP001301769">
    <property type="component" value="Unassembled WGS sequence"/>
</dbReference>
<evidence type="ECO:0000256" key="1">
    <source>
        <dbReference type="ARBA" id="ARBA00004370"/>
    </source>
</evidence>
<dbReference type="GO" id="GO:0000030">
    <property type="term" value="F:mannosyltransferase activity"/>
    <property type="evidence" value="ECO:0007669"/>
    <property type="project" value="TreeGrafter"/>
</dbReference>
<protein>
    <submittedName>
        <fullName evidence="8">Family 32 putative glycosyltransferase</fullName>
    </submittedName>
</protein>
<organism evidence="8 9">
    <name type="scientific">Rhypophila decipiens</name>
    <dbReference type="NCBI Taxonomy" id="261697"/>
    <lineage>
        <taxon>Eukaryota</taxon>
        <taxon>Fungi</taxon>
        <taxon>Dikarya</taxon>
        <taxon>Ascomycota</taxon>
        <taxon>Pezizomycotina</taxon>
        <taxon>Sordariomycetes</taxon>
        <taxon>Sordariomycetidae</taxon>
        <taxon>Sordariales</taxon>
        <taxon>Naviculisporaceae</taxon>
        <taxon>Rhypophila</taxon>
    </lineage>
</organism>
<evidence type="ECO:0000256" key="6">
    <source>
        <dbReference type="ARBA" id="ARBA00023136"/>
    </source>
</evidence>
<dbReference type="Pfam" id="PF04488">
    <property type="entry name" value="Gly_transf_sug"/>
    <property type="match status" value="1"/>
</dbReference>
<dbReference type="SUPFAM" id="SSF53448">
    <property type="entry name" value="Nucleotide-diphospho-sugar transferases"/>
    <property type="match status" value="1"/>
</dbReference>
<dbReference type="PANTHER" id="PTHR32385">
    <property type="entry name" value="MANNOSYL PHOSPHORYLINOSITOL CERAMIDE SYNTHASE"/>
    <property type="match status" value="1"/>
</dbReference>
<feature type="transmembrane region" description="Helical" evidence="7">
    <location>
        <begin position="298"/>
        <end position="317"/>
    </location>
</feature>